<dbReference type="InterPro" id="IPR025478">
    <property type="entry name" value="COP23"/>
</dbReference>
<accession>A0A964BUJ8</accession>
<dbReference type="Pfam" id="PF14218">
    <property type="entry name" value="COP23"/>
    <property type="match status" value="1"/>
</dbReference>
<dbReference type="Proteomes" id="UP000729733">
    <property type="component" value="Unassembled WGS sequence"/>
</dbReference>
<feature type="signal peptide" evidence="1">
    <location>
        <begin position="1"/>
        <end position="24"/>
    </location>
</feature>
<evidence type="ECO:0000313" key="2">
    <source>
        <dbReference type="EMBL" id="MCC0178778.1"/>
    </source>
</evidence>
<evidence type="ECO:0000313" key="3">
    <source>
        <dbReference type="Proteomes" id="UP000729733"/>
    </source>
</evidence>
<proteinExistence type="predicted"/>
<name>A0A964BUJ8_9CYAN</name>
<organism evidence="2 3">
    <name type="scientific">Waterburya agarophytonicola KI4</name>
    <dbReference type="NCBI Taxonomy" id="2874699"/>
    <lineage>
        <taxon>Bacteria</taxon>
        <taxon>Bacillati</taxon>
        <taxon>Cyanobacteriota</taxon>
        <taxon>Cyanophyceae</taxon>
        <taxon>Pleurocapsales</taxon>
        <taxon>Hyellaceae</taxon>
        <taxon>Waterburya</taxon>
        <taxon>Waterburya agarophytonicola</taxon>
    </lineage>
</organism>
<comment type="caution">
    <text evidence="2">The sequence shown here is derived from an EMBL/GenBank/DDBJ whole genome shotgun (WGS) entry which is preliminary data.</text>
</comment>
<reference evidence="2" key="1">
    <citation type="journal article" date="2021" name="Antonie Van Leeuwenhoek">
        <title>Draft genome and description of Waterburya agarophytonicola gen. nov. sp. nov. (Pleurocapsales, Cyanobacteria): a seaweed symbiont.</title>
        <authorList>
            <person name="Bonthond G."/>
            <person name="Shalygin S."/>
            <person name="Bayer T."/>
            <person name="Weinberger F."/>
        </authorList>
    </citation>
    <scope>NUCLEOTIDE SEQUENCE</scope>
    <source>
        <strain evidence="2">KI4</strain>
    </source>
</reference>
<dbReference type="RefSeq" id="WP_229641879.1">
    <property type="nucleotide sequence ID" value="NZ_JADWDC010000054.1"/>
</dbReference>
<dbReference type="EMBL" id="JADWDC010000054">
    <property type="protein sequence ID" value="MCC0178778.1"/>
    <property type="molecule type" value="Genomic_DNA"/>
</dbReference>
<protein>
    <submittedName>
        <fullName evidence="2">COP23 domain-containing protein</fullName>
    </submittedName>
</protein>
<sequence length="177" mass="19578">MKSQWLASLISASLVSLLSGVNLAESQETQETKFICGAWRETPMTVAQTPRGNIPIVYWVSDWVNDSSSDLTPQRRCETVSENFQQAYDRGELQYITTGVKNGQNIVCVAQEENGPCVSQLFTLKPGSDPTESVKQLMNIGDNYASDSGGPLYQSSGAKRLYINFEDFLNQAKQPEP</sequence>
<keyword evidence="3" id="KW-1185">Reference proteome</keyword>
<keyword evidence="1" id="KW-0732">Signal</keyword>
<feature type="chain" id="PRO_5037310357" evidence="1">
    <location>
        <begin position="25"/>
        <end position="177"/>
    </location>
</feature>
<dbReference type="AlphaFoldDB" id="A0A964BUJ8"/>
<gene>
    <name evidence="2" type="ORF">I4641_17545</name>
</gene>
<evidence type="ECO:0000256" key="1">
    <source>
        <dbReference type="SAM" id="SignalP"/>
    </source>
</evidence>